<dbReference type="Gene3D" id="1.50.40.10">
    <property type="entry name" value="Mitochondrial carrier domain"/>
    <property type="match status" value="2"/>
</dbReference>
<feature type="repeat" description="Solcar" evidence="14">
    <location>
        <begin position="204"/>
        <end position="295"/>
    </location>
</feature>
<evidence type="ECO:0000256" key="14">
    <source>
        <dbReference type="PROSITE-ProRule" id="PRU00282"/>
    </source>
</evidence>
<dbReference type="GO" id="GO:0006383">
    <property type="term" value="P:transcription by RNA polymerase III"/>
    <property type="evidence" value="ECO:0007669"/>
    <property type="project" value="InterPro"/>
</dbReference>
<evidence type="ECO:0000256" key="8">
    <source>
        <dbReference type="ARBA" id="ARBA00022737"/>
    </source>
</evidence>
<dbReference type="InterPro" id="IPR007832">
    <property type="entry name" value="RNA_pol_Rpc34"/>
</dbReference>
<evidence type="ECO:0000256" key="10">
    <source>
        <dbReference type="ARBA" id="ARBA00023128"/>
    </source>
</evidence>
<evidence type="ECO:0000256" key="9">
    <source>
        <dbReference type="ARBA" id="ARBA00022989"/>
    </source>
</evidence>
<feature type="repeat" description="Solcar" evidence="14">
    <location>
        <begin position="113"/>
        <end position="197"/>
    </location>
</feature>
<dbReference type="Proteomes" id="UP000757232">
    <property type="component" value="Unassembled WGS sequence"/>
</dbReference>
<dbReference type="GO" id="GO:0005666">
    <property type="term" value="C:RNA polymerase III complex"/>
    <property type="evidence" value="ECO:0007669"/>
    <property type="project" value="InterPro"/>
</dbReference>
<keyword evidence="11 14" id="KW-0472">Membrane</keyword>
<dbReference type="Pfam" id="PF05158">
    <property type="entry name" value="RNA_pol_Rpc34"/>
    <property type="match status" value="1"/>
</dbReference>
<evidence type="ECO:0000256" key="7">
    <source>
        <dbReference type="ARBA" id="ARBA00022692"/>
    </source>
</evidence>
<keyword evidence="5" id="KW-0813">Transport</keyword>
<evidence type="ECO:0000256" key="6">
    <source>
        <dbReference type="ARBA" id="ARBA00022478"/>
    </source>
</evidence>
<comment type="caution">
    <text evidence="16">The sequence shown here is derived from an EMBL/GenBank/DDBJ whole genome shotgun (WGS) entry which is preliminary data.</text>
</comment>
<feature type="compositionally biased region" description="Basic and acidic residues" evidence="15">
    <location>
        <begin position="601"/>
        <end position="620"/>
    </location>
</feature>
<proteinExistence type="inferred from homology"/>
<evidence type="ECO:0008006" key="18">
    <source>
        <dbReference type="Google" id="ProtNLM"/>
    </source>
</evidence>
<feature type="repeat" description="Solcar" evidence="14">
    <location>
        <begin position="17"/>
        <end position="105"/>
    </location>
</feature>
<dbReference type="InterPro" id="IPR018108">
    <property type="entry name" value="MCP_transmembrane"/>
</dbReference>
<dbReference type="GO" id="GO:0048250">
    <property type="term" value="P:iron import into the mitochondrion"/>
    <property type="evidence" value="ECO:0007669"/>
    <property type="project" value="TreeGrafter"/>
</dbReference>
<dbReference type="OrthoDB" id="43906at2759"/>
<dbReference type="EMBL" id="LNZH02000209">
    <property type="protein sequence ID" value="OCB85464.1"/>
    <property type="molecule type" value="Genomic_DNA"/>
</dbReference>
<evidence type="ECO:0000256" key="1">
    <source>
        <dbReference type="ARBA" id="ARBA00004123"/>
    </source>
</evidence>
<evidence type="ECO:0000256" key="13">
    <source>
        <dbReference type="ARBA" id="ARBA00023242"/>
    </source>
</evidence>
<dbReference type="PANTHER" id="PTHR45758">
    <property type="entry name" value="MITOFERRIN-1-RELATED"/>
    <property type="match status" value="1"/>
</dbReference>
<dbReference type="FunFam" id="1.10.10.10:FF:000116">
    <property type="entry name" value="DNA-directed RNA polymerase III subunit RPC6"/>
    <property type="match status" value="1"/>
</dbReference>
<evidence type="ECO:0000256" key="4">
    <source>
        <dbReference type="ARBA" id="ARBA00011038"/>
    </source>
</evidence>
<dbReference type="Gene3D" id="1.10.10.10">
    <property type="entry name" value="Winged helix-like DNA-binding domain superfamily/Winged helix DNA-binding domain"/>
    <property type="match status" value="1"/>
</dbReference>
<organism evidence="16 17">
    <name type="scientific">Sanghuangporus baumii</name>
    <name type="common">Phellinus baumii</name>
    <dbReference type="NCBI Taxonomy" id="108892"/>
    <lineage>
        <taxon>Eukaryota</taxon>
        <taxon>Fungi</taxon>
        <taxon>Dikarya</taxon>
        <taxon>Basidiomycota</taxon>
        <taxon>Agaricomycotina</taxon>
        <taxon>Agaricomycetes</taxon>
        <taxon>Hymenochaetales</taxon>
        <taxon>Hymenochaetaceae</taxon>
        <taxon>Sanghuangporus</taxon>
    </lineage>
</organism>
<name>A0A9Q5HT41_SANBA</name>
<evidence type="ECO:0000256" key="11">
    <source>
        <dbReference type="ARBA" id="ARBA00023136"/>
    </source>
</evidence>
<dbReference type="InterPro" id="IPR036390">
    <property type="entry name" value="WH_DNA-bd_sf"/>
</dbReference>
<protein>
    <recommendedName>
        <fullName evidence="18">DNA-directed RNA polymerase III subunit RPC6</fullName>
    </recommendedName>
</protein>
<evidence type="ECO:0000313" key="17">
    <source>
        <dbReference type="Proteomes" id="UP000757232"/>
    </source>
</evidence>
<dbReference type="SUPFAM" id="SSF46785">
    <property type="entry name" value="Winged helix' DNA-binding domain"/>
    <property type="match status" value="1"/>
</dbReference>
<dbReference type="GO" id="GO:0031966">
    <property type="term" value="C:mitochondrial membrane"/>
    <property type="evidence" value="ECO:0007669"/>
    <property type="project" value="UniProtKB-SubCell"/>
</dbReference>
<dbReference type="InterPro" id="IPR023395">
    <property type="entry name" value="MCP_dom_sf"/>
</dbReference>
<dbReference type="AlphaFoldDB" id="A0A9Q5HT41"/>
<reference evidence="16" key="1">
    <citation type="submission" date="2016-06" db="EMBL/GenBank/DDBJ databases">
        <title>Draft Genome sequence of the fungus Inonotus baumii.</title>
        <authorList>
            <person name="Zhu H."/>
            <person name="Lin W."/>
        </authorList>
    </citation>
    <scope>NUCLEOTIDE SEQUENCE</scope>
    <source>
        <strain evidence="16">821</strain>
    </source>
</reference>
<dbReference type="InterPro" id="IPR002067">
    <property type="entry name" value="MCP"/>
</dbReference>
<dbReference type="GO" id="GO:0005654">
    <property type="term" value="C:nucleoplasm"/>
    <property type="evidence" value="ECO:0007669"/>
    <property type="project" value="UniProtKB-ARBA"/>
</dbReference>
<comment type="similarity">
    <text evidence="3">Belongs to the mitochondrial carrier (TC 2.A.29) family.</text>
</comment>
<comment type="similarity">
    <text evidence="4">Belongs to the eukaryotic RPC34/RPC39 RNA polymerase subunit family.</text>
</comment>
<feature type="region of interest" description="Disordered" evidence="15">
    <location>
        <begin position="556"/>
        <end position="627"/>
    </location>
</feature>
<dbReference type="SUPFAM" id="SSF103506">
    <property type="entry name" value="Mitochondrial carrier"/>
    <property type="match status" value="1"/>
</dbReference>
<dbReference type="GO" id="GO:0015093">
    <property type="term" value="F:ferrous iron transmembrane transporter activity"/>
    <property type="evidence" value="ECO:0007669"/>
    <property type="project" value="TreeGrafter"/>
</dbReference>
<evidence type="ECO:0000256" key="12">
    <source>
        <dbReference type="ARBA" id="ARBA00023163"/>
    </source>
</evidence>
<keyword evidence="10" id="KW-0496">Mitochondrion</keyword>
<dbReference type="PRINTS" id="PR00926">
    <property type="entry name" value="MITOCARRIER"/>
</dbReference>
<keyword evidence="12" id="KW-0804">Transcription</keyword>
<keyword evidence="7 14" id="KW-0812">Transmembrane</keyword>
<evidence type="ECO:0000256" key="2">
    <source>
        <dbReference type="ARBA" id="ARBA00004225"/>
    </source>
</evidence>
<keyword evidence="17" id="KW-1185">Reference proteome</keyword>
<dbReference type="FunFam" id="1.50.40.10:FF:000029">
    <property type="entry name" value="Solute carrier family 25 member 28"/>
    <property type="match status" value="1"/>
</dbReference>
<evidence type="ECO:0000256" key="15">
    <source>
        <dbReference type="SAM" id="MobiDB-lite"/>
    </source>
</evidence>
<comment type="subcellular location">
    <subcellularLocation>
        <location evidence="2">Mitochondrion membrane</location>
        <topology evidence="2">Multi-pass membrane protein</topology>
    </subcellularLocation>
    <subcellularLocation>
        <location evidence="1">Nucleus</location>
    </subcellularLocation>
</comment>
<keyword evidence="9" id="KW-1133">Transmembrane helix</keyword>
<dbReference type="InterPro" id="IPR036388">
    <property type="entry name" value="WH-like_DNA-bd_sf"/>
</dbReference>
<keyword evidence="8" id="KW-0677">Repeat</keyword>
<gene>
    <name evidence="16" type="ORF">A7U60_g7473</name>
</gene>
<sequence>MAEHDTDIEYEGLSSDAGLAVNMAAGALAGITEHAVMYPIDSIKTRMQVFATNQAAIYSGVGNAFSRISSTEGMRALWRGVNSVILGAGPAHAVHFGVYEAVKELTGGNRVGHQMVSTSIAGATATIASDALMNPFDVIKQRMQIHGSEFRSVVKCARSVLKNEGIGAFYVSYPTTLMMTVPFTAVQFTVYEHVKRIFNPRNEYSPTTHVVSGGLAGAVGAGVTTPLDVAKTLLQTRGTSSDREIRNARGIVDAMRIIYRRDGVRGFARGLTPRMLTHMPSNALCWLSYEFFTKHSFVMSAKSRKLNAIEQKIHQAFLSANNMTLTQNQVDAVESDQKKRMDAINFLLATGLIRVLVDGKGSISAYRAVGKKEVEAKKDLAQEELLVLNHIQASGNEGIWTKHLKTKTELHQTVIDRCLKSLVNKKLIKRIENVKYPTRKIYMLYELEPSSAITGGPWYTDNELDTEFIKLLMDACMKFIREKSFPRGKGDALFPISAAPAYPTTQQIRTFLQKTRITETELTEEHIEMLLNVLITDGQIERLPAFGAALWEANSRADEMESDDGDRQRKRKKKGSSDEREKKRRRKAGKTVLSDSESDEDVKSEKEGSGADKSEEERDGGVSNRPALNAEDFGGAYVYRAIRQERVALGWSEAPCGRCPQFEFCKDGGSVNPRDCHYYGGWLAQTEIAIE</sequence>
<evidence type="ECO:0000256" key="3">
    <source>
        <dbReference type="ARBA" id="ARBA00006375"/>
    </source>
</evidence>
<dbReference type="Pfam" id="PF00153">
    <property type="entry name" value="Mito_carr"/>
    <property type="match status" value="3"/>
</dbReference>
<dbReference type="PROSITE" id="PS50920">
    <property type="entry name" value="SOLCAR"/>
    <property type="match status" value="3"/>
</dbReference>
<keyword evidence="6" id="KW-0240">DNA-directed RNA polymerase</keyword>
<evidence type="ECO:0000256" key="5">
    <source>
        <dbReference type="ARBA" id="ARBA00022448"/>
    </source>
</evidence>
<accession>A0A9Q5HT41</accession>
<keyword evidence="13" id="KW-0539">Nucleus</keyword>
<evidence type="ECO:0000313" key="16">
    <source>
        <dbReference type="EMBL" id="OCB85464.1"/>
    </source>
</evidence>
<dbReference type="PANTHER" id="PTHR45758:SF4">
    <property type="entry name" value="MITOFERRIN-1"/>
    <property type="match status" value="1"/>
</dbReference>